<accession>A0A9P6JQX7</accession>
<dbReference type="Proteomes" id="UP000807306">
    <property type="component" value="Unassembled WGS sequence"/>
</dbReference>
<protein>
    <submittedName>
        <fullName evidence="2">Uncharacterized protein</fullName>
    </submittedName>
</protein>
<name>A0A9P6JQX7_9AGAR</name>
<feature type="chain" id="PRO_5040367214" evidence="1">
    <location>
        <begin position="20"/>
        <end position="222"/>
    </location>
</feature>
<sequence length="222" mass="23216">MLTCLWLTVIGYASLYTSAALLDSVEFYDPNANGGSMLDYVGPGVGEPLNVIVSGQSSPAVLTNGGIVNFAKAVGFSDECLNIHKGGPQAANLGDGHDLVNQTMLLREDYGDPIFGTCMESLIGGNHFRVWRQNGDAANSGALFLAVSHEEDLAHEHTISPDGYNKGRDLFIAGAVGNKSYGGVKYSTVARNITGLLKAGSDGVNHGIAVDGITTLLTITIV</sequence>
<comment type="caution">
    <text evidence="2">The sequence shown here is derived from an EMBL/GenBank/DDBJ whole genome shotgun (WGS) entry which is preliminary data.</text>
</comment>
<reference evidence="2" key="1">
    <citation type="submission" date="2020-11" db="EMBL/GenBank/DDBJ databases">
        <authorList>
            <consortium name="DOE Joint Genome Institute"/>
            <person name="Ahrendt S."/>
            <person name="Riley R."/>
            <person name="Andreopoulos W."/>
            <person name="Labutti K."/>
            <person name="Pangilinan J."/>
            <person name="Ruiz-Duenas F.J."/>
            <person name="Barrasa J.M."/>
            <person name="Sanchez-Garcia M."/>
            <person name="Camarero S."/>
            <person name="Miyauchi S."/>
            <person name="Serrano A."/>
            <person name="Linde D."/>
            <person name="Babiker R."/>
            <person name="Drula E."/>
            <person name="Ayuso-Fernandez I."/>
            <person name="Pacheco R."/>
            <person name="Padilla G."/>
            <person name="Ferreira P."/>
            <person name="Barriuso J."/>
            <person name="Kellner H."/>
            <person name="Castanera R."/>
            <person name="Alfaro M."/>
            <person name="Ramirez L."/>
            <person name="Pisabarro A.G."/>
            <person name="Kuo A."/>
            <person name="Tritt A."/>
            <person name="Lipzen A."/>
            <person name="He G."/>
            <person name="Yan M."/>
            <person name="Ng V."/>
            <person name="Cullen D."/>
            <person name="Martin F."/>
            <person name="Rosso M.-N."/>
            <person name="Henrissat B."/>
            <person name="Hibbett D."/>
            <person name="Martinez A.T."/>
            <person name="Grigoriev I.V."/>
        </authorList>
    </citation>
    <scope>NUCLEOTIDE SEQUENCE</scope>
    <source>
        <strain evidence="2">CBS 506.95</strain>
    </source>
</reference>
<dbReference type="AlphaFoldDB" id="A0A9P6JQX7"/>
<evidence type="ECO:0000313" key="3">
    <source>
        <dbReference type="Proteomes" id="UP000807306"/>
    </source>
</evidence>
<organism evidence="2 3">
    <name type="scientific">Crepidotus variabilis</name>
    <dbReference type="NCBI Taxonomy" id="179855"/>
    <lineage>
        <taxon>Eukaryota</taxon>
        <taxon>Fungi</taxon>
        <taxon>Dikarya</taxon>
        <taxon>Basidiomycota</taxon>
        <taxon>Agaricomycotina</taxon>
        <taxon>Agaricomycetes</taxon>
        <taxon>Agaricomycetidae</taxon>
        <taxon>Agaricales</taxon>
        <taxon>Agaricineae</taxon>
        <taxon>Crepidotaceae</taxon>
        <taxon>Crepidotus</taxon>
    </lineage>
</organism>
<gene>
    <name evidence="2" type="ORF">CPB83DRAFT_853053</name>
</gene>
<evidence type="ECO:0000256" key="1">
    <source>
        <dbReference type="SAM" id="SignalP"/>
    </source>
</evidence>
<evidence type="ECO:0000313" key="2">
    <source>
        <dbReference type="EMBL" id="KAF9529308.1"/>
    </source>
</evidence>
<keyword evidence="1" id="KW-0732">Signal</keyword>
<keyword evidence="3" id="KW-1185">Reference proteome</keyword>
<feature type="signal peptide" evidence="1">
    <location>
        <begin position="1"/>
        <end position="19"/>
    </location>
</feature>
<proteinExistence type="predicted"/>
<dbReference type="OrthoDB" id="2310204at2759"/>
<dbReference type="EMBL" id="MU157847">
    <property type="protein sequence ID" value="KAF9529308.1"/>
    <property type="molecule type" value="Genomic_DNA"/>
</dbReference>